<gene>
    <name evidence="9" type="ORF">KP509_06G021900</name>
</gene>
<feature type="region of interest" description="Disordered" evidence="7">
    <location>
        <begin position="149"/>
        <end position="175"/>
    </location>
</feature>
<dbReference type="PROSITE" id="PS50102">
    <property type="entry name" value="RRM"/>
    <property type="match status" value="2"/>
</dbReference>
<dbReference type="GO" id="GO:0005686">
    <property type="term" value="C:U2 snRNP"/>
    <property type="evidence" value="ECO:0007669"/>
    <property type="project" value="TreeGrafter"/>
</dbReference>
<evidence type="ECO:0000313" key="10">
    <source>
        <dbReference type="Proteomes" id="UP000825935"/>
    </source>
</evidence>
<dbReference type="GO" id="GO:0003723">
    <property type="term" value="F:RNA binding"/>
    <property type="evidence" value="ECO:0007669"/>
    <property type="project" value="UniProtKB-UniRule"/>
</dbReference>
<dbReference type="PANTHER" id="PTHR15608">
    <property type="entry name" value="SPLICING FACTOR U2AF-ASSOCIATED PROTEIN 2"/>
    <property type="match status" value="1"/>
</dbReference>
<evidence type="ECO:0000256" key="6">
    <source>
        <dbReference type="PROSITE-ProRule" id="PRU00176"/>
    </source>
</evidence>
<dbReference type="InterPro" id="IPR034393">
    <property type="entry name" value="TatSF1-like"/>
</dbReference>
<evidence type="ECO:0000256" key="5">
    <source>
        <dbReference type="ARBA" id="ARBA00023187"/>
    </source>
</evidence>
<keyword evidence="4 6" id="KW-0694">RNA-binding</keyword>
<keyword evidence="5" id="KW-0508">mRNA splicing</keyword>
<comment type="caution">
    <text evidence="9">The sequence shown here is derived from an EMBL/GenBank/DDBJ whole genome shotgun (WGS) entry which is preliminary data.</text>
</comment>
<dbReference type="InterPro" id="IPR025640">
    <property type="entry name" value="GYF_2"/>
</dbReference>
<reference evidence="9" key="1">
    <citation type="submission" date="2021-08" db="EMBL/GenBank/DDBJ databases">
        <title>WGS assembly of Ceratopteris richardii.</title>
        <authorList>
            <person name="Marchant D.B."/>
            <person name="Chen G."/>
            <person name="Jenkins J."/>
            <person name="Shu S."/>
            <person name="Leebens-Mack J."/>
            <person name="Grimwood J."/>
            <person name="Schmutz J."/>
            <person name="Soltis P."/>
            <person name="Soltis D."/>
            <person name="Chen Z.-H."/>
        </authorList>
    </citation>
    <scope>NUCLEOTIDE SEQUENCE</scope>
    <source>
        <strain evidence="9">Whitten #5841</strain>
        <tissue evidence="9">Leaf</tissue>
    </source>
</reference>
<protein>
    <recommendedName>
        <fullName evidence="8">RRM domain-containing protein</fullName>
    </recommendedName>
</protein>
<dbReference type="OMA" id="DTDFRFG"/>
<dbReference type="Pfam" id="PF14237">
    <property type="entry name" value="GYF_2"/>
    <property type="match status" value="1"/>
</dbReference>
<keyword evidence="10" id="KW-1185">Reference proteome</keyword>
<feature type="region of interest" description="Disordered" evidence="7">
    <location>
        <begin position="230"/>
        <end position="265"/>
    </location>
</feature>
<evidence type="ECO:0000256" key="4">
    <source>
        <dbReference type="ARBA" id="ARBA00022884"/>
    </source>
</evidence>
<evidence type="ECO:0000256" key="3">
    <source>
        <dbReference type="ARBA" id="ARBA00022737"/>
    </source>
</evidence>
<organism evidence="9 10">
    <name type="scientific">Ceratopteris richardii</name>
    <name type="common">Triangle waterfern</name>
    <dbReference type="NCBI Taxonomy" id="49495"/>
    <lineage>
        <taxon>Eukaryota</taxon>
        <taxon>Viridiplantae</taxon>
        <taxon>Streptophyta</taxon>
        <taxon>Embryophyta</taxon>
        <taxon>Tracheophyta</taxon>
        <taxon>Polypodiopsida</taxon>
        <taxon>Polypodiidae</taxon>
        <taxon>Polypodiales</taxon>
        <taxon>Pteridineae</taxon>
        <taxon>Pteridaceae</taxon>
        <taxon>Parkerioideae</taxon>
        <taxon>Ceratopteris</taxon>
    </lineage>
</organism>
<sequence length="516" mass="57945">MSTEVNQDARWYILGEAQQNYGPYTLAELQDHFASGYVSESSFLWAEGRSEWCLLSSIEELKTPVISQNPRLQQVSMDLQISHKETQGQVPASVEAKKALPESSKSDEDDFLRWQEEIRRTEEEQARLKLAKGKGSGKATSVVHISKPVTYSTEGVEERPASPPQGESEFVDDDGTTYRWDYGRKVWVPQGELVAEAPTYRAEEMVFDVEEEVFPTLPPVICSEDEEPVVPIIEDPGIPKSAKKRKDPASENEESSKPPANNNPDGWFELKVNTHVYVTGLPDNATVEEVSEVFSKCGIIKEDPDTKKLRIKLYTDKTTGMLKGDALVTYLKEPSVDLAIKLLDGAPFRAGGKELMSVSRAKFEQKGDVFIKKEQNKQKKKKLKHAEQKALGWGGFDDVKKKQPMSVVLKNMFTQEEVLSEPTFIEELEADIIDECSKIGPVERLKVYKSSSQGAVLVKFRDRESGQKCISIMHGRWFGGKRVEAYEDDGFVNYAQIDAADEAARLERFGAELEAD</sequence>
<accession>A0A8T2UL35</accession>
<evidence type="ECO:0000313" key="9">
    <source>
        <dbReference type="EMBL" id="KAH7434533.1"/>
    </source>
</evidence>
<dbReference type="InterPro" id="IPR000504">
    <property type="entry name" value="RRM_dom"/>
</dbReference>
<evidence type="ECO:0000256" key="2">
    <source>
        <dbReference type="ARBA" id="ARBA00022664"/>
    </source>
</evidence>
<keyword evidence="3" id="KW-0677">Repeat</keyword>
<dbReference type="EMBL" id="CM035411">
    <property type="protein sequence ID" value="KAH7434533.1"/>
    <property type="molecule type" value="Genomic_DNA"/>
</dbReference>
<dbReference type="InterPro" id="IPR035445">
    <property type="entry name" value="GYF-like_dom_sf"/>
</dbReference>
<proteinExistence type="inferred from homology"/>
<feature type="domain" description="RRM" evidence="8">
    <location>
        <begin position="274"/>
        <end position="363"/>
    </location>
</feature>
<evidence type="ECO:0000256" key="7">
    <source>
        <dbReference type="SAM" id="MobiDB-lite"/>
    </source>
</evidence>
<dbReference type="SUPFAM" id="SSF55277">
    <property type="entry name" value="GYF domain"/>
    <property type="match status" value="1"/>
</dbReference>
<dbReference type="SUPFAM" id="SSF54928">
    <property type="entry name" value="RNA-binding domain, RBD"/>
    <property type="match status" value="2"/>
</dbReference>
<dbReference type="PANTHER" id="PTHR15608:SF0">
    <property type="entry name" value="HIV TAT-SPECIFIC FACTOR 1"/>
    <property type="match status" value="1"/>
</dbReference>
<evidence type="ECO:0000256" key="1">
    <source>
        <dbReference type="ARBA" id="ARBA00007747"/>
    </source>
</evidence>
<comment type="similarity">
    <text evidence="1">Belongs to the HTATSF1 family.</text>
</comment>
<dbReference type="CDD" id="cd12285">
    <property type="entry name" value="RRM3_RBM39_like"/>
    <property type="match status" value="1"/>
</dbReference>
<dbReference type="GO" id="GO:0005684">
    <property type="term" value="C:U2-type spliceosomal complex"/>
    <property type="evidence" value="ECO:0007669"/>
    <property type="project" value="TreeGrafter"/>
</dbReference>
<name>A0A8T2UL35_CERRI</name>
<dbReference type="InterPro" id="IPR035979">
    <property type="entry name" value="RBD_domain_sf"/>
</dbReference>
<dbReference type="GO" id="GO:0000398">
    <property type="term" value="P:mRNA splicing, via spliceosome"/>
    <property type="evidence" value="ECO:0007669"/>
    <property type="project" value="InterPro"/>
</dbReference>
<dbReference type="Gene3D" id="3.30.70.330">
    <property type="match status" value="2"/>
</dbReference>
<feature type="domain" description="RRM" evidence="8">
    <location>
        <begin position="405"/>
        <end position="490"/>
    </location>
</feature>
<dbReference type="InterPro" id="IPR034392">
    <property type="entry name" value="TatSF1-like_RRM1"/>
</dbReference>
<feature type="region of interest" description="Disordered" evidence="7">
    <location>
        <begin position="84"/>
        <end position="110"/>
    </location>
</feature>
<dbReference type="FunFam" id="3.30.70.330:FF:000105">
    <property type="entry name" value="HIV Tat-specific factor 1 homolog"/>
    <property type="match status" value="1"/>
</dbReference>
<dbReference type="Proteomes" id="UP000825935">
    <property type="component" value="Chromosome 6"/>
</dbReference>
<keyword evidence="2" id="KW-0507">mRNA processing</keyword>
<dbReference type="CDD" id="cd12281">
    <property type="entry name" value="RRM1_TatSF1_like"/>
    <property type="match status" value="1"/>
</dbReference>
<feature type="compositionally biased region" description="Basic and acidic residues" evidence="7">
    <location>
        <begin position="95"/>
        <end position="110"/>
    </location>
</feature>
<dbReference type="InterPro" id="IPR012677">
    <property type="entry name" value="Nucleotide-bd_a/b_plait_sf"/>
</dbReference>
<dbReference type="SMART" id="SM00360">
    <property type="entry name" value="RRM"/>
    <property type="match status" value="2"/>
</dbReference>
<dbReference type="Pfam" id="PF00076">
    <property type="entry name" value="RRM_1"/>
    <property type="match status" value="2"/>
</dbReference>
<dbReference type="OrthoDB" id="10258585at2759"/>
<dbReference type="AlphaFoldDB" id="A0A8T2UL35"/>
<dbReference type="FunFam" id="3.30.70.330:FF:000329">
    <property type="entry name" value="splicing factor U2AF-associated protein 2"/>
    <property type="match status" value="1"/>
</dbReference>
<evidence type="ECO:0000259" key="8">
    <source>
        <dbReference type="PROSITE" id="PS50102"/>
    </source>
</evidence>